<dbReference type="InterPro" id="IPR018520">
    <property type="entry name" value="UPP_synth-like_CS"/>
</dbReference>
<comment type="subunit">
    <text evidence="5">Homodimer.</text>
</comment>
<sequence>MTSAPVVATTTGVRCSRSNPLPRGFSPVHAGDFSLPRRGPPPFGARVCTRGRAKLRYMPATPLKNALRTAQKTRTAARGALLWGYEQRLSREVKTHGRLPRHLGLILDGNRRFARAAGVQREVGYEFGIDKAHEVLQWCLELGIPAATIWVLSTDNVRRDPEEVAHLMQLFDREARNLARDPRIHANGVRVRAIGQHENFPPNVLEALSELERKTAHYTGMRLNIAVGYGGREEIVDAVKAHLLQQQQEGKTLAEVIEGLQPEDISRHLYAADIPDPDFIIRTSGEIRLSGFMLWQSVYSEYYFCDVYWPGFRRVDFLRALRDFQGRDRRFGK</sequence>
<dbReference type="NCBIfam" id="NF011409">
    <property type="entry name" value="PRK14835.1"/>
    <property type="match status" value="1"/>
</dbReference>
<comment type="function">
    <text evidence="5">Catalyzes the condensation of isopentenyl diphosphate (IPP) with allylic pyrophosphates generating different type of terpenoids.</text>
</comment>
<dbReference type="Proteomes" id="UP000286287">
    <property type="component" value="Unassembled WGS sequence"/>
</dbReference>
<evidence type="ECO:0000256" key="3">
    <source>
        <dbReference type="ARBA" id="ARBA00022842"/>
    </source>
</evidence>
<dbReference type="PROSITE" id="PS01066">
    <property type="entry name" value="UPP_SYNTHASE"/>
    <property type="match status" value="1"/>
</dbReference>
<comment type="caution">
    <text evidence="5">Lacks conserved residue(s) required for the propagation of feature annotation.</text>
</comment>
<feature type="binding site" evidence="5">
    <location>
        <position position="282"/>
    </location>
    <ligand>
        <name>substrate</name>
    </ligand>
</feature>
<keyword evidence="8" id="KW-1185">Reference proteome</keyword>
<dbReference type="GO" id="GO:0000287">
    <property type="term" value="F:magnesium ion binding"/>
    <property type="evidence" value="ECO:0007669"/>
    <property type="project" value="UniProtKB-UniRule"/>
</dbReference>
<dbReference type="PANTHER" id="PTHR10291">
    <property type="entry name" value="DEHYDRODOLICHYL DIPHOSPHATE SYNTHASE FAMILY MEMBER"/>
    <property type="match status" value="1"/>
</dbReference>
<dbReference type="EC" id="2.5.1.-" evidence="5"/>
<feature type="compositionally biased region" description="Polar residues" evidence="6">
    <location>
        <begin position="1"/>
        <end position="19"/>
    </location>
</feature>
<dbReference type="InterPro" id="IPR001441">
    <property type="entry name" value="UPP_synth-like"/>
</dbReference>
<comment type="similarity">
    <text evidence="4">Belongs to the UPP synthase family. Z-FPP synthase subfamily.</text>
</comment>
<feature type="binding site" evidence="5">
    <location>
        <position position="159"/>
    </location>
    <ligand>
        <name>substrate</name>
    </ligand>
</feature>
<keyword evidence="2 5" id="KW-0479">Metal-binding</keyword>
<feature type="binding site" evidence="5">
    <location>
        <position position="113"/>
    </location>
    <ligand>
        <name>substrate</name>
    </ligand>
</feature>
<evidence type="ECO:0000256" key="2">
    <source>
        <dbReference type="ARBA" id="ARBA00022723"/>
    </source>
</evidence>
<feature type="binding site" evidence="5">
    <location>
        <position position="301"/>
    </location>
    <ligand>
        <name>Mg(2+)</name>
        <dbReference type="ChEBI" id="CHEBI:18420"/>
    </ligand>
</feature>
<feature type="active site" description="Proton acceptor" evidence="5">
    <location>
        <position position="156"/>
    </location>
</feature>
<feature type="binding site" evidence="5">
    <location>
        <begin position="153"/>
        <end position="155"/>
    </location>
    <ligand>
        <name>substrate</name>
    </ligand>
</feature>
<dbReference type="AlphaFoldDB" id="A0A418V7R3"/>
<dbReference type="GO" id="GO:0016094">
    <property type="term" value="P:polyprenol biosynthetic process"/>
    <property type="evidence" value="ECO:0007669"/>
    <property type="project" value="TreeGrafter"/>
</dbReference>
<feature type="binding site" evidence="5">
    <location>
        <position position="121"/>
    </location>
    <ligand>
        <name>substrate</name>
    </ligand>
</feature>
<protein>
    <recommendedName>
        <fullName evidence="5">Isoprenyl transferase</fullName>
        <ecNumber evidence="5">2.5.1.-</ecNumber>
    </recommendedName>
</protein>
<evidence type="ECO:0000256" key="4">
    <source>
        <dbReference type="ARBA" id="ARBA00038453"/>
    </source>
</evidence>
<dbReference type="PANTHER" id="PTHR10291:SF43">
    <property type="entry name" value="DEHYDRODOLICHYL DIPHOSPHATE SYNTHASE COMPLEX SUBUNIT DHDDS"/>
    <property type="match status" value="1"/>
</dbReference>
<feature type="binding site" evidence="5">
    <location>
        <begin position="109"/>
        <end position="112"/>
    </location>
    <ligand>
        <name>substrate</name>
    </ligand>
</feature>
<dbReference type="Pfam" id="PF01255">
    <property type="entry name" value="Prenyltransf"/>
    <property type="match status" value="1"/>
</dbReference>
<comment type="cofactor">
    <cofactor evidence="5">
        <name>Mg(2+)</name>
        <dbReference type="ChEBI" id="CHEBI:18420"/>
    </cofactor>
    <text evidence="5">Binds 2 magnesium ions per subunit.</text>
</comment>
<feature type="region of interest" description="Disordered" evidence="6">
    <location>
        <begin position="1"/>
        <end position="21"/>
    </location>
</feature>
<organism evidence="7 8">
    <name type="scientific">Deinococcus cavernae</name>
    <dbReference type="NCBI Taxonomy" id="2320857"/>
    <lineage>
        <taxon>Bacteria</taxon>
        <taxon>Thermotogati</taxon>
        <taxon>Deinococcota</taxon>
        <taxon>Deinococci</taxon>
        <taxon>Deinococcales</taxon>
        <taxon>Deinococcaceae</taxon>
        <taxon>Deinococcus</taxon>
    </lineage>
</organism>
<dbReference type="SUPFAM" id="SSF64005">
    <property type="entry name" value="Undecaprenyl diphosphate synthase"/>
    <property type="match status" value="1"/>
</dbReference>
<dbReference type="InterPro" id="IPR036424">
    <property type="entry name" value="UPP_synth-like_sf"/>
</dbReference>
<reference evidence="7 8" key="1">
    <citation type="submission" date="2018-09" db="EMBL/GenBank/DDBJ databases">
        <authorList>
            <person name="Zhu H."/>
        </authorList>
    </citation>
    <scope>NUCLEOTIDE SEQUENCE [LARGE SCALE GENOMIC DNA]</scope>
    <source>
        <strain evidence="7 8">K2S05-167</strain>
    </source>
</reference>
<dbReference type="OrthoDB" id="4191603at2"/>
<evidence type="ECO:0000256" key="6">
    <source>
        <dbReference type="SAM" id="MobiDB-lite"/>
    </source>
</evidence>
<dbReference type="EMBL" id="QYUJ01000014">
    <property type="protein sequence ID" value="RJF72138.1"/>
    <property type="molecule type" value="Genomic_DNA"/>
</dbReference>
<comment type="caution">
    <text evidence="7">The sequence shown here is derived from an EMBL/GenBank/DDBJ whole genome shotgun (WGS) entry which is preliminary data.</text>
</comment>
<dbReference type="Gene3D" id="3.40.1180.10">
    <property type="entry name" value="Decaprenyl diphosphate synthase-like"/>
    <property type="match status" value="1"/>
</dbReference>
<evidence type="ECO:0000313" key="8">
    <source>
        <dbReference type="Proteomes" id="UP000286287"/>
    </source>
</evidence>
<dbReference type="NCBIfam" id="TIGR00055">
    <property type="entry name" value="uppS"/>
    <property type="match status" value="1"/>
</dbReference>
<dbReference type="HAMAP" id="MF_01139">
    <property type="entry name" value="ISPT"/>
    <property type="match status" value="1"/>
</dbReference>
<feature type="binding site" evidence="5">
    <location>
        <begin position="288"/>
        <end position="290"/>
    </location>
    <ligand>
        <name>substrate</name>
    </ligand>
</feature>
<evidence type="ECO:0000256" key="1">
    <source>
        <dbReference type="ARBA" id="ARBA00022679"/>
    </source>
</evidence>
<name>A0A418V7R3_9DEIO</name>
<dbReference type="FunFam" id="3.40.1180.10:FF:000003">
    <property type="entry name" value="Isoprenyl transferase 2"/>
    <property type="match status" value="1"/>
</dbReference>
<feature type="active site" evidence="5">
    <location>
        <position position="108"/>
    </location>
</feature>
<dbReference type="CDD" id="cd00475">
    <property type="entry name" value="Cis_IPPS"/>
    <property type="match status" value="1"/>
</dbReference>
<evidence type="ECO:0000256" key="5">
    <source>
        <dbReference type="HAMAP-Rule" id="MF_01139"/>
    </source>
</evidence>
<accession>A0A418V7R3</accession>
<keyword evidence="3 5" id="KW-0460">Magnesium</keyword>
<gene>
    <name evidence="7" type="ORF">D3875_11840</name>
</gene>
<dbReference type="GO" id="GO:0045547">
    <property type="term" value="F:ditrans,polycis-polyprenyl diphosphate synthase [(2E,6E)-farnesyl diphosphate specific] activity"/>
    <property type="evidence" value="ECO:0007669"/>
    <property type="project" value="TreeGrafter"/>
</dbReference>
<feature type="binding site" evidence="5">
    <location>
        <position position="108"/>
    </location>
    <ligand>
        <name>Mg(2+)</name>
        <dbReference type="ChEBI" id="CHEBI:18420"/>
    </ligand>
</feature>
<dbReference type="GO" id="GO:0033850">
    <property type="term" value="F:Z-farnesyl diphosphate synthase activity"/>
    <property type="evidence" value="ECO:0007669"/>
    <property type="project" value="UniProtKB-ARBA"/>
</dbReference>
<keyword evidence="1 5" id="KW-0808">Transferase</keyword>
<proteinExistence type="inferred from homology"/>
<evidence type="ECO:0000313" key="7">
    <source>
        <dbReference type="EMBL" id="RJF72138.1"/>
    </source>
</evidence>